<dbReference type="InterPro" id="IPR020891">
    <property type="entry name" value="UPF0758_CS"/>
</dbReference>
<keyword evidence="1" id="KW-0645">Protease</keyword>
<dbReference type="Pfam" id="PF20582">
    <property type="entry name" value="UPF0758_N"/>
    <property type="match status" value="1"/>
</dbReference>
<dbReference type="GO" id="GO:0006508">
    <property type="term" value="P:proteolysis"/>
    <property type="evidence" value="ECO:0007669"/>
    <property type="project" value="UniProtKB-KW"/>
</dbReference>
<proteinExistence type="inferred from homology"/>
<evidence type="ECO:0000313" key="8">
    <source>
        <dbReference type="EMBL" id="HIV08904.1"/>
    </source>
</evidence>
<evidence type="ECO:0000256" key="2">
    <source>
        <dbReference type="ARBA" id="ARBA00022723"/>
    </source>
</evidence>
<evidence type="ECO:0000259" key="7">
    <source>
        <dbReference type="PROSITE" id="PS50249"/>
    </source>
</evidence>
<keyword evidence="2" id="KW-0479">Metal-binding</keyword>
<protein>
    <submittedName>
        <fullName evidence="8">DNA repair protein RadC</fullName>
    </submittedName>
</protein>
<dbReference type="PROSITE" id="PS01302">
    <property type="entry name" value="UPF0758"/>
    <property type="match status" value="1"/>
</dbReference>
<dbReference type="GO" id="GO:0008237">
    <property type="term" value="F:metallopeptidase activity"/>
    <property type="evidence" value="ECO:0007669"/>
    <property type="project" value="UniProtKB-KW"/>
</dbReference>
<keyword evidence="5" id="KW-0482">Metalloprotease</keyword>
<dbReference type="InterPro" id="IPR046778">
    <property type="entry name" value="UPF0758_N"/>
</dbReference>
<name>A0A9D1NMU2_9BACT</name>
<dbReference type="PANTHER" id="PTHR30471">
    <property type="entry name" value="DNA REPAIR PROTEIN RADC"/>
    <property type="match status" value="1"/>
</dbReference>
<comment type="similarity">
    <text evidence="6">Belongs to the UPF0758 family.</text>
</comment>
<dbReference type="AlphaFoldDB" id="A0A9D1NMU2"/>
<evidence type="ECO:0000256" key="5">
    <source>
        <dbReference type="ARBA" id="ARBA00023049"/>
    </source>
</evidence>
<dbReference type="CDD" id="cd08071">
    <property type="entry name" value="MPN_DUF2466"/>
    <property type="match status" value="1"/>
</dbReference>
<dbReference type="InterPro" id="IPR025657">
    <property type="entry name" value="RadC_JAB"/>
</dbReference>
<keyword evidence="4" id="KW-0862">Zinc</keyword>
<dbReference type="GO" id="GO:0046872">
    <property type="term" value="F:metal ion binding"/>
    <property type="evidence" value="ECO:0007669"/>
    <property type="project" value="UniProtKB-KW"/>
</dbReference>
<dbReference type="EMBL" id="DVOR01000067">
    <property type="protein sequence ID" value="HIV08904.1"/>
    <property type="molecule type" value="Genomic_DNA"/>
</dbReference>
<dbReference type="InterPro" id="IPR037518">
    <property type="entry name" value="MPN"/>
</dbReference>
<gene>
    <name evidence="8" type="primary">radC</name>
    <name evidence="8" type="ORF">IAC79_02155</name>
</gene>
<evidence type="ECO:0000256" key="4">
    <source>
        <dbReference type="ARBA" id="ARBA00022833"/>
    </source>
</evidence>
<reference evidence="8" key="2">
    <citation type="journal article" date="2021" name="PeerJ">
        <title>Extensive microbial diversity within the chicken gut microbiome revealed by metagenomics and culture.</title>
        <authorList>
            <person name="Gilroy R."/>
            <person name="Ravi A."/>
            <person name="Getino M."/>
            <person name="Pursley I."/>
            <person name="Horton D.L."/>
            <person name="Alikhan N.F."/>
            <person name="Baker D."/>
            <person name="Gharbi K."/>
            <person name="Hall N."/>
            <person name="Watson M."/>
            <person name="Adriaenssens E.M."/>
            <person name="Foster-Nyarko E."/>
            <person name="Jarju S."/>
            <person name="Secka A."/>
            <person name="Antonio M."/>
            <person name="Oren A."/>
            <person name="Chaudhuri R.R."/>
            <person name="La Ragione R."/>
            <person name="Hildebrand F."/>
            <person name="Pallen M.J."/>
        </authorList>
    </citation>
    <scope>NUCLEOTIDE SEQUENCE</scope>
    <source>
        <strain evidence="8">35461</strain>
    </source>
</reference>
<accession>A0A9D1NMU2</accession>
<comment type="caution">
    <text evidence="8">The sequence shown here is derived from an EMBL/GenBank/DDBJ whole genome shotgun (WGS) entry which is preliminary data.</text>
</comment>
<keyword evidence="3" id="KW-0378">Hydrolase</keyword>
<dbReference type="PANTHER" id="PTHR30471:SF3">
    <property type="entry name" value="UPF0758 PROTEIN YEES-RELATED"/>
    <property type="match status" value="1"/>
</dbReference>
<dbReference type="Pfam" id="PF04002">
    <property type="entry name" value="RadC"/>
    <property type="match status" value="1"/>
</dbReference>
<feature type="domain" description="MPN" evidence="7">
    <location>
        <begin position="115"/>
        <end position="243"/>
    </location>
</feature>
<dbReference type="Gene3D" id="3.40.140.10">
    <property type="entry name" value="Cytidine Deaminase, domain 2"/>
    <property type="match status" value="1"/>
</dbReference>
<sequence length="245" mass="27138">MGKMTDLPPEERPRERLRRLGPEALEDDELLAIVFRTGVSGCNVRDLARNFQAALGPRGLAQLRTYDHDEFAAFVAQHRDTLKGIGDDKIATLLATIEFGRRVFAPEKKGKLPKPLLLAGDMAQRFFAASTRHVREGFWAIFLDHGRRPIKEDPDLITSGLRDQTLIDPSALFRRAILLNASSVVVAHNHPSGDVTPSPRDIEATDALARAGRVIGIPLRDHLILGRPDLDPPYLSLRASGRCSF</sequence>
<reference evidence="8" key="1">
    <citation type="submission" date="2020-10" db="EMBL/GenBank/DDBJ databases">
        <authorList>
            <person name="Gilroy R."/>
        </authorList>
    </citation>
    <scope>NUCLEOTIDE SEQUENCE</scope>
    <source>
        <strain evidence="8">35461</strain>
    </source>
</reference>
<dbReference type="InterPro" id="IPR001405">
    <property type="entry name" value="UPF0758"/>
</dbReference>
<evidence type="ECO:0000256" key="1">
    <source>
        <dbReference type="ARBA" id="ARBA00022670"/>
    </source>
</evidence>
<organism evidence="8 9">
    <name type="scientific">Candidatus Spyradenecus faecavium</name>
    <dbReference type="NCBI Taxonomy" id="2840947"/>
    <lineage>
        <taxon>Bacteria</taxon>
        <taxon>Pseudomonadati</taxon>
        <taxon>Lentisphaerota</taxon>
        <taxon>Lentisphaeria</taxon>
        <taxon>Lentisphaerales</taxon>
        <taxon>Lentisphaeraceae</taxon>
        <taxon>Lentisphaeraceae incertae sedis</taxon>
        <taxon>Candidatus Spyradenecus</taxon>
    </lineage>
</organism>
<dbReference type="Proteomes" id="UP000886845">
    <property type="component" value="Unassembled WGS sequence"/>
</dbReference>
<evidence type="ECO:0000256" key="6">
    <source>
        <dbReference type="RuleBase" id="RU003797"/>
    </source>
</evidence>
<evidence type="ECO:0000256" key="3">
    <source>
        <dbReference type="ARBA" id="ARBA00022801"/>
    </source>
</evidence>
<evidence type="ECO:0000313" key="9">
    <source>
        <dbReference type="Proteomes" id="UP000886845"/>
    </source>
</evidence>
<dbReference type="NCBIfam" id="TIGR00608">
    <property type="entry name" value="radc"/>
    <property type="match status" value="1"/>
</dbReference>
<dbReference type="PROSITE" id="PS50249">
    <property type="entry name" value="MPN"/>
    <property type="match status" value="1"/>
</dbReference>